<dbReference type="InterPro" id="IPR015421">
    <property type="entry name" value="PyrdxlP-dep_Trfase_major"/>
</dbReference>
<dbReference type="InterPro" id="IPR015424">
    <property type="entry name" value="PyrdxlP-dep_Trfase"/>
</dbReference>
<dbReference type="PANTHER" id="PTHR46383">
    <property type="entry name" value="ASPARTATE AMINOTRANSFERASE"/>
    <property type="match status" value="1"/>
</dbReference>
<evidence type="ECO:0000256" key="2">
    <source>
        <dbReference type="ARBA" id="ARBA00007441"/>
    </source>
</evidence>
<evidence type="ECO:0000313" key="7">
    <source>
        <dbReference type="EMBL" id="TYB32744.1"/>
    </source>
</evidence>
<comment type="similarity">
    <text evidence="2">Belongs to the class-I pyridoxal-phosphate-dependent aminotransferase family.</text>
</comment>
<name>A0A5D0MGB6_FLESI</name>
<proteinExistence type="inferred from homology"/>
<dbReference type="GO" id="GO:0030170">
    <property type="term" value="F:pyridoxal phosphate binding"/>
    <property type="evidence" value="ECO:0007669"/>
    <property type="project" value="InterPro"/>
</dbReference>
<reference evidence="7 8" key="1">
    <citation type="submission" date="2019-08" db="EMBL/GenBank/DDBJ databases">
        <title>Genomic characterization of a novel candidate phylum (ARYD3) from a high temperature, high salinity tertiary oil reservoir in north central Oklahoma, USA.</title>
        <authorList>
            <person name="Youssef N.H."/>
            <person name="Yadav A."/>
            <person name="Elshahed M.S."/>
        </authorList>
    </citation>
    <scope>NUCLEOTIDE SEQUENCE [LARGE SCALE GENOMIC DNA]</scope>
    <source>
        <strain evidence="7">ARYD1</strain>
    </source>
</reference>
<dbReference type="GO" id="GO:0008483">
    <property type="term" value="F:transaminase activity"/>
    <property type="evidence" value="ECO:0007669"/>
    <property type="project" value="UniProtKB-KW"/>
</dbReference>
<protein>
    <submittedName>
        <fullName evidence="7">Aminotransferase class I/II-fold pyridoxal phosphate-dependent enzyme</fullName>
    </submittedName>
</protein>
<dbReference type="InterPro" id="IPR004839">
    <property type="entry name" value="Aminotransferase_I/II_large"/>
</dbReference>
<dbReference type="Gene3D" id="3.40.640.10">
    <property type="entry name" value="Type I PLP-dependent aspartate aminotransferase-like (Major domain)"/>
    <property type="match status" value="1"/>
</dbReference>
<gene>
    <name evidence="7" type="ORF">FXF49_10000</name>
</gene>
<dbReference type="GO" id="GO:0006520">
    <property type="term" value="P:amino acid metabolic process"/>
    <property type="evidence" value="ECO:0007669"/>
    <property type="project" value="InterPro"/>
</dbReference>
<feature type="domain" description="Aminotransferase class I/classII large" evidence="6">
    <location>
        <begin position="25"/>
        <end position="367"/>
    </location>
</feature>
<dbReference type="PANTHER" id="PTHR46383:SF2">
    <property type="entry name" value="AMINOTRANSFERASE"/>
    <property type="match status" value="1"/>
</dbReference>
<evidence type="ECO:0000256" key="3">
    <source>
        <dbReference type="ARBA" id="ARBA00022576"/>
    </source>
</evidence>
<evidence type="ECO:0000313" key="8">
    <source>
        <dbReference type="Proteomes" id="UP000323337"/>
    </source>
</evidence>
<keyword evidence="4 7" id="KW-0808">Transferase</keyword>
<evidence type="ECO:0000259" key="6">
    <source>
        <dbReference type="Pfam" id="PF00155"/>
    </source>
</evidence>
<accession>A0A5D0MGB6</accession>
<dbReference type="CDD" id="cd00609">
    <property type="entry name" value="AAT_like"/>
    <property type="match status" value="1"/>
</dbReference>
<organism evidence="7 8">
    <name type="scientific">Flexistipes sinusarabici</name>
    <dbReference type="NCBI Taxonomy" id="2352"/>
    <lineage>
        <taxon>Bacteria</taxon>
        <taxon>Pseudomonadati</taxon>
        <taxon>Deferribacterota</taxon>
        <taxon>Deferribacteres</taxon>
        <taxon>Deferribacterales</taxon>
        <taxon>Flexistipitaceae</taxon>
        <taxon>Flexistipes</taxon>
    </lineage>
</organism>
<keyword evidence="5" id="KW-0663">Pyridoxal phosphate</keyword>
<comment type="cofactor">
    <cofactor evidence="1">
        <name>pyridoxal 5'-phosphate</name>
        <dbReference type="ChEBI" id="CHEBI:597326"/>
    </cofactor>
</comment>
<evidence type="ECO:0000256" key="4">
    <source>
        <dbReference type="ARBA" id="ARBA00022679"/>
    </source>
</evidence>
<dbReference type="Pfam" id="PF00155">
    <property type="entry name" value="Aminotran_1_2"/>
    <property type="match status" value="1"/>
</dbReference>
<dbReference type="RefSeq" id="WP_303701750.1">
    <property type="nucleotide sequence ID" value="NZ_VSIV01000276.1"/>
</dbReference>
<sequence>MDRLADVTPFIVMDIVKKAGQMDDAVHFEVGQPDITPSEKVIKAMAEAVYKGNFPYTESMGILPLRQKISDHYKRKYSIVVEPERILLTTGTSGAFLIAYSIALNAGEKLAFSDPGYPCYKNFAHILDIIPETIDVKADTDYQITPDLLEKVNDVKAVQISSPANPTGNVYSKENMGNLISFCQNNNITFISDEIYHGLVYSDTQENSALEYSDDVIVINGFSKYFCLPGARLGWMILPEKYIRRAEIVMQNLFIAAPVISQYGALEAFDYNFLEQYKDEYKKRCDFLYNELKDIFRIDTAPVGAFYIWADISEYSHDCYSFAEELLEKTGVAVTPGTDFGKNNTKNYIRFAYTRNIEHMAEGVKRIKDYLKTNK</sequence>
<dbReference type="EMBL" id="VSIV01000276">
    <property type="protein sequence ID" value="TYB32744.1"/>
    <property type="molecule type" value="Genomic_DNA"/>
</dbReference>
<dbReference type="AlphaFoldDB" id="A0A5D0MGB6"/>
<comment type="caution">
    <text evidence="7">The sequence shown here is derived from an EMBL/GenBank/DDBJ whole genome shotgun (WGS) entry which is preliminary data.</text>
</comment>
<evidence type="ECO:0000256" key="1">
    <source>
        <dbReference type="ARBA" id="ARBA00001933"/>
    </source>
</evidence>
<keyword evidence="3 7" id="KW-0032">Aminotransferase</keyword>
<evidence type="ECO:0000256" key="5">
    <source>
        <dbReference type="ARBA" id="ARBA00022898"/>
    </source>
</evidence>
<dbReference type="InterPro" id="IPR050596">
    <property type="entry name" value="AspAT/PAT-like"/>
</dbReference>
<dbReference type="SUPFAM" id="SSF53383">
    <property type="entry name" value="PLP-dependent transferases"/>
    <property type="match status" value="1"/>
</dbReference>
<dbReference type="Proteomes" id="UP000323337">
    <property type="component" value="Unassembled WGS sequence"/>
</dbReference>